<dbReference type="PANTHER" id="PTHR43615:SF1">
    <property type="entry name" value="PPDK_N DOMAIN-CONTAINING PROTEIN"/>
    <property type="match status" value="1"/>
</dbReference>
<feature type="non-terminal residue" evidence="4">
    <location>
        <position position="1"/>
    </location>
</feature>
<evidence type="ECO:0000256" key="1">
    <source>
        <dbReference type="ARBA" id="ARBA00007837"/>
    </source>
</evidence>
<accession>A0AAV4MQH8</accession>
<sequence length="892" mass="100017">LNLSISFPESVPLTVQFTEESAQFGEISGGKGSSLGKLTELSEKEGSFIVPKGIVVTTSAYDEFVTQEILDAVKDLENIAVSDIVENTLLPNKICHSVIEDLKDIFGDEVNQHRFAVRSSATGEDTSAMSAAGQMDTFLGVQDFCGCQKCWASQFGYIAVEYKRRYGQVLNSPMAVVIQDMVACDVSGVLFTCDPVTNNPSVITITANYGLERYRSKVTAKTNTVVSGSVEPDTFVLRKKENGRIAIDEVIIGTKCQKITMQDSGGTVTEDIDEHSRSESCLTKKDAERLGKLSLQIEKYYKSSRDIEWGILNDDIYILQSRPVTSAAAETDHEMKHEFDAALRCEGEYFTVANVGEVMPDATSPLGIEMITKYFRNIVIRQAIEKGFTDKFMSSMYYLNGMLPFCNHMLMTVAELFLRYGIDSQMTKGFMISVFGRILDDPDLISFAKQRVKQNAPKPPLLTQCRFVLRYYWDLFFFDWGMKKVKAKIENYEPDYLNLSTADETFDAILESCSDFDEAAAMHIDCSTSSSNWNMNMFMILCEAKGSFDNDVYSDFAQLLGTSSNVESANVPHAMQEVADQIVKDISSEEFRSMSVEEAEEWLQTTTSESGEKFRQFLKRHGHRCLKEFDVRSTTWAMNPKLLVKLLQNLAGTEKGAKKEETLDQIFSQLHVPLSFMSKCLLRLVLPNCRRGVRGRESAKSLTIKSYDHWRQGFRRLAKLMVSEGRLPDEELLFFLTLDEIDDLLKIRSPSIISRANYRKRMFATVDGYKFPEIIKGFPKPINDTDESAENYEFIADLTMKGIPVSQGVTKGYARVAISLEEAAQLKPGEILITYSTDIGWSPYFPIISGVVTELGGLISHGAVVSREYGLPCVVGLQGATKKISHRRLCIT</sequence>
<protein>
    <submittedName>
        <fullName evidence="4">Phosphoenolpyruvate synthase</fullName>
    </submittedName>
</protein>
<dbReference type="Pfam" id="PF01326">
    <property type="entry name" value="PPDK_N"/>
    <property type="match status" value="1"/>
</dbReference>
<evidence type="ECO:0000313" key="5">
    <source>
        <dbReference type="Proteomes" id="UP001054945"/>
    </source>
</evidence>
<dbReference type="Pfam" id="PF00391">
    <property type="entry name" value="PEP-utilizers"/>
    <property type="match status" value="1"/>
</dbReference>
<comment type="caution">
    <text evidence="4">The sequence shown here is derived from an EMBL/GenBank/DDBJ whole genome shotgun (WGS) entry which is preliminary data.</text>
</comment>
<feature type="domain" description="PEP-utilising enzyme mobile" evidence="2">
    <location>
        <begin position="827"/>
        <end position="885"/>
    </location>
</feature>
<evidence type="ECO:0000259" key="3">
    <source>
        <dbReference type="Pfam" id="PF01326"/>
    </source>
</evidence>
<dbReference type="InterPro" id="IPR002192">
    <property type="entry name" value="PPDK_AMP/ATP-bd"/>
</dbReference>
<feature type="domain" description="Pyruvate phosphate dikinase AMP/ATP-binding" evidence="3">
    <location>
        <begin position="28"/>
        <end position="339"/>
    </location>
</feature>
<dbReference type="InterPro" id="IPR051549">
    <property type="entry name" value="PEP_Utilizing_Enz"/>
</dbReference>
<dbReference type="Gene3D" id="3.30.470.20">
    <property type="entry name" value="ATP-grasp fold, B domain"/>
    <property type="match status" value="1"/>
</dbReference>
<dbReference type="InterPro" id="IPR036637">
    <property type="entry name" value="Phosphohistidine_dom_sf"/>
</dbReference>
<comment type="similarity">
    <text evidence="1">Belongs to the PEP-utilizing enzyme family.</text>
</comment>
<dbReference type="Proteomes" id="UP001054945">
    <property type="component" value="Unassembled WGS sequence"/>
</dbReference>
<evidence type="ECO:0000313" key="4">
    <source>
        <dbReference type="EMBL" id="GIX74633.1"/>
    </source>
</evidence>
<keyword evidence="5" id="KW-1185">Reference proteome</keyword>
<dbReference type="AlphaFoldDB" id="A0AAV4MQH8"/>
<dbReference type="InterPro" id="IPR008279">
    <property type="entry name" value="PEP-util_enz_mobile_dom"/>
</dbReference>
<dbReference type="InterPro" id="IPR013815">
    <property type="entry name" value="ATP_grasp_subdomain_1"/>
</dbReference>
<dbReference type="Gene3D" id="3.50.30.10">
    <property type="entry name" value="Phosphohistidine domain"/>
    <property type="match status" value="1"/>
</dbReference>
<proteinExistence type="inferred from homology"/>
<dbReference type="Gene3D" id="3.30.1490.20">
    <property type="entry name" value="ATP-grasp fold, A domain"/>
    <property type="match status" value="1"/>
</dbReference>
<dbReference type="SUPFAM" id="SSF52009">
    <property type="entry name" value="Phosphohistidine domain"/>
    <property type="match status" value="1"/>
</dbReference>
<dbReference type="EMBL" id="BPLR01020084">
    <property type="protein sequence ID" value="GIX74633.1"/>
    <property type="molecule type" value="Genomic_DNA"/>
</dbReference>
<organism evidence="4 5">
    <name type="scientific">Caerostris extrusa</name>
    <name type="common">Bark spider</name>
    <name type="synonym">Caerostris bankana</name>
    <dbReference type="NCBI Taxonomy" id="172846"/>
    <lineage>
        <taxon>Eukaryota</taxon>
        <taxon>Metazoa</taxon>
        <taxon>Ecdysozoa</taxon>
        <taxon>Arthropoda</taxon>
        <taxon>Chelicerata</taxon>
        <taxon>Arachnida</taxon>
        <taxon>Araneae</taxon>
        <taxon>Araneomorphae</taxon>
        <taxon>Entelegynae</taxon>
        <taxon>Araneoidea</taxon>
        <taxon>Araneidae</taxon>
        <taxon>Caerostris</taxon>
    </lineage>
</organism>
<gene>
    <name evidence="4" type="primary">pps</name>
    <name evidence="4" type="ORF">CEXT_90191</name>
</gene>
<dbReference type="PANTHER" id="PTHR43615">
    <property type="entry name" value="PHOSPHOENOLPYRUVATE SYNTHASE-RELATED"/>
    <property type="match status" value="1"/>
</dbReference>
<evidence type="ECO:0000259" key="2">
    <source>
        <dbReference type="Pfam" id="PF00391"/>
    </source>
</evidence>
<name>A0AAV4MQH8_CAEEX</name>
<dbReference type="GO" id="GO:0005524">
    <property type="term" value="F:ATP binding"/>
    <property type="evidence" value="ECO:0007669"/>
    <property type="project" value="InterPro"/>
</dbReference>
<dbReference type="SUPFAM" id="SSF56059">
    <property type="entry name" value="Glutathione synthetase ATP-binding domain-like"/>
    <property type="match status" value="1"/>
</dbReference>
<dbReference type="GO" id="GO:0016301">
    <property type="term" value="F:kinase activity"/>
    <property type="evidence" value="ECO:0007669"/>
    <property type="project" value="InterPro"/>
</dbReference>
<reference evidence="4 5" key="1">
    <citation type="submission" date="2021-06" db="EMBL/GenBank/DDBJ databases">
        <title>Caerostris extrusa draft genome.</title>
        <authorList>
            <person name="Kono N."/>
            <person name="Arakawa K."/>
        </authorList>
    </citation>
    <scope>NUCLEOTIDE SEQUENCE [LARGE SCALE GENOMIC DNA]</scope>
</reference>